<dbReference type="InterPro" id="IPR021765">
    <property type="entry name" value="UstYa-like"/>
</dbReference>
<name>A0A8H4R9C5_9HELO</name>
<reference evidence="5 6" key="1">
    <citation type="submission" date="2020-03" db="EMBL/GenBank/DDBJ databases">
        <title>Draft Genome Sequence of Cudoniella acicularis.</title>
        <authorList>
            <person name="Buettner E."/>
            <person name="Kellner H."/>
        </authorList>
    </citation>
    <scope>NUCLEOTIDE SEQUENCE [LARGE SCALE GENOMIC DNA]</scope>
    <source>
        <strain evidence="5 6">DSM 108380</strain>
    </source>
</reference>
<accession>A0A8H4R9C5</accession>
<dbReference type="GO" id="GO:0043386">
    <property type="term" value="P:mycotoxin biosynthetic process"/>
    <property type="evidence" value="ECO:0007669"/>
    <property type="project" value="InterPro"/>
</dbReference>
<comment type="pathway">
    <text evidence="1">Mycotoxin biosynthesis.</text>
</comment>
<evidence type="ECO:0000256" key="2">
    <source>
        <dbReference type="ARBA" id="ARBA00023002"/>
    </source>
</evidence>
<sequence length="251" mass="28770">MYSDQIDVEEAKADSGVLSDQDRMNQNSALRAMEKTPRFLKHAKWVTWVIVLCGLVLSAQVLFSHEIPLRTFKAPLTDSAHFPPVYEAPEFPTKLIVFEENPDFAGPPSLETNTAWQSLFPMGRGFVKAHGREKGMVDAQYSIAAFHQYHCLYQMRGLFSVVHLSSRPLTNDELDHVYHCFEYLRQVIVCHADPTMDVFLPLVERPGVIETLGWGNTHVCRDWDALSEWANDRFWGNRSTSHSWRKDAVVF</sequence>
<dbReference type="EMBL" id="JAAMPI010001612">
    <property type="protein sequence ID" value="KAF4624580.1"/>
    <property type="molecule type" value="Genomic_DNA"/>
</dbReference>
<evidence type="ECO:0008006" key="7">
    <source>
        <dbReference type="Google" id="ProtNLM"/>
    </source>
</evidence>
<keyword evidence="4" id="KW-1133">Transmembrane helix</keyword>
<dbReference type="Pfam" id="PF11807">
    <property type="entry name" value="UstYa"/>
    <property type="match status" value="1"/>
</dbReference>
<keyword evidence="6" id="KW-1185">Reference proteome</keyword>
<dbReference type="Proteomes" id="UP000566819">
    <property type="component" value="Unassembled WGS sequence"/>
</dbReference>
<evidence type="ECO:0000313" key="5">
    <source>
        <dbReference type="EMBL" id="KAF4624580.1"/>
    </source>
</evidence>
<dbReference type="OrthoDB" id="3687641at2759"/>
<dbReference type="GO" id="GO:0016491">
    <property type="term" value="F:oxidoreductase activity"/>
    <property type="evidence" value="ECO:0007669"/>
    <property type="project" value="UniProtKB-KW"/>
</dbReference>
<comment type="caution">
    <text evidence="5">The sequence shown here is derived from an EMBL/GenBank/DDBJ whole genome shotgun (WGS) entry which is preliminary data.</text>
</comment>
<evidence type="ECO:0000256" key="4">
    <source>
        <dbReference type="SAM" id="Phobius"/>
    </source>
</evidence>
<dbReference type="PANTHER" id="PTHR33365:SF11">
    <property type="entry name" value="TAT PATHWAY SIGNAL SEQUENCE"/>
    <property type="match status" value="1"/>
</dbReference>
<gene>
    <name evidence="5" type="ORF">G7Y89_g13590</name>
</gene>
<keyword evidence="2" id="KW-0560">Oxidoreductase</keyword>
<evidence type="ECO:0000313" key="6">
    <source>
        <dbReference type="Proteomes" id="UP000566819"/>
    </source>
</evidence>
<keyword evidence="4" id="KW-0812">Transmembrane</keyword>
<comment type="similarity">
    <text evidence="3">Belongs to the ustYa family.</text>
</comment>
<dbReference type="AlphaFoldDB" id="A0A8H4R9C5"/>
<protein>
    <recommendedName>
        <fullName evidence="7">Oxidase ustYa</fullName>
    </recommendedName>
</protein>
<keyword evidence="4" id="KW-0472">Membrane</keyword>
<feature type="transmembrane region" description="Helical" evidence="4">
    <location>
        <begin position="45"/>
        <end position="63"/>
    </location>
</feature>
<proteinExistence type="inferred from homology"/>
<dbReference type="PANTHER" id="PTHR33365">
    <property type="entry name" value="YALI0B05434P"/>
    <property type="match status" value="1"/>
</dbReference>
<evidence type="ECO:0000256" key="1">
    <source>
        <dbReference type="ARBA" id="ARBA00004685"/>
    </source>
</evidence>
<organism evidence="5 6">
    <name type="scientific">Cudoniella acicularis</name>
    <dbReference type="NCBI Taxonomy" id="354080"/>
    <lineage>
        <taxon>Eukaryota</taxon>
        <taxon>Fungi</taxon>
        <taxon>Dikarya</taxon>
        <taxon>Ascomycota</taxon>
        <taxon>Pezizomycotina</taxon>
        <taxon>Leotiomycetes</taxon>
        <taxon>Helotiales</taxon>
        <taxon>Tricladiaceae</taxon>
        <taxon>Cudoniella</taxon>
    </lineage>
</organism>
<evidence type="ECO:0000256" key="3">
    <source>
        <dbReference type="ARBA" id="ARBA00035112"/>
    </source>
</evidence>